<dbReference type="AlphaFoldDB" id="A0AAV4WL79"/>
<feature type="compositionally biased region" description="Acidic residues" evidence="1">
    <location>
        <begin position="138"/>
        <end position="147"/>
    </location>
</feature>
<dbReference type="Proteomes" id="UP001054945">
    <property type="component" value="Unassembled WGS sequence"/>
</dbReference>
<evidence type="ECO:0000313" key="4">
    <source>
        <dbReference type="Proteomes" id="UP001054945"/>
    </source>
</evidence>
<organism evidence="3 4">
    <name type="scientific">Caerostris extrusa</name>
    <name type="common">Bark spider</name>
    <name type="synonym">Caerostris bankana</name>
    <dbReference type="NCBI Taxonomy" id="172846"/>
    <lineage>
        <taxon>Eukaryota</taxon>
        <taxon>Metazoa</taxon>
        <taxon>Ecdysozoa</taxon>
        <taxon>Arthropoda</taxon>
        <taxon>Chelicerata</taxon>
        <taxon>Arachnida</taxon>
        <taxon>Araneae</taxon>
        <taxon>Araneomorphae</taxon>
        <taxon>Entelegynae</taxon>
        <taxon>Araneoidea</taxon>
        <taxon>Araneidae</taxon>
        <taxon>Caerostris</taxon>
    </lineage>
</organism>
<gene>
    <name evidence="3" type="ORF">CEXT_265891</name>
</gene>
<feature type="region of interest" description="Disordered" evidence="1">
    <location>
        <begin position="91"/>
        <end position="118"/>
    </location>
</feature>
<reference evidence="3 4" key="1">
    <citation type="submission" date="2021-06" db="EMBL/GenBank/DDBJ databases">
        <title>Caerostris extrusa draft genome.</title>
        <authorList>
            <person name="Kono N."/>
            <person name="Arakawa K."/>
        </authorList>
    </citation>
    <scope>NUCLEOTIDE SEQUENCE [LARGE SCALE GENOMIC DNA]</scope>
</reference>
<feature type="region of interest" description="Disordered" evidence="1">
    <location>
        <begin position="138"/>
        <end position="165"/>
    </location>
</feature>
<name>A0AAV4WL79_CAEEX</name>
<keyword evidence="2" id="KW-1133">Transmembrane helix</keyword>
<keyword evidence="2" id="KW-0812">Transmembrane</keyword>
<protein>
    <submittedName>
        <fullName evidence="3">Uncharacterized protein</fullName>
    </submittedName>
</protein>
<dbReference type="EMBL" id="BPLR01016217">
    <property type="protein sequence ID" value="GIY82170.1"/>
    <property type="molecule type" value="Genomic_DNA"/>
</dbReference>
<evidence type="ECO:0000256" key="2">
    <source>
        <dbReference type="SAM" id="Phobius"/>
    </source>
</evidence>
<keyword evidence="4" id="KW-1185">Reference proteome</keyword>
<keyword evidence="2" id="KW-0472">Membrane</keyword>
<sequence>MHFALLEVSFMDIRNPSYIIWDNFTTPTTAPTPFNTNKQAFFLIGMTFVGGLIIGFFLHCLYACMIKNFFSEFADDVSLDGVINFSFVGDDSRPPAYDPPPDYASVVSGDSGSESPTHNQRFLDFLRRIFRRRNSIESETDSIEEEGPPSYSTAIQSLERDLISR</sequence>
<proteinExistence type="predicted"/>
<comment type="caution">
    <text evidence="3">The sequence shown here is derived from an EMBL/GenBank/DDBJ whole genome shotgun (WGS) entry which is preliminary data.</text>
</comment>
<accession>A0AAV4WL79</accession>
<evidence type="ECO:0000256" key="1">
    <source>
        <dbReference type="SAM" id="MobiDB-lite"/>
    </source>
</evidence>
<evidence type="ECO:0000313" key="3">
    <source>
        <dbReference type="EMBL" id="GIY82170.1"/>
    </source>
</evidence>
<feature type="transmembrane region" description="Helical" evidence="2">
    <location>
        <begin position="40"/>
        <end position="62"/>
    </location>
</feature>
<feature type="compositionally biased region" description="Polar residues" evidence="1">
    <location>
        <begin position="108"/>
        <end position="118"/>
    </location>
</feature>